<feature type="transmembrane region" description="Helical" evidence="7">
    <location>
        <begin position="21"/>
        <end position="44"/>
    </location>
</feature>
<sequence>MREFSFAVREGIRNFRRDKTLGFAVAGSVAIAVFALGAVALSAANVNFFLKEWEDKVELVAFLRRDVPAEVSQSIIERIRALPEVKEAGLVSEQELRRHLSEQAENSKNLERISLDELLPPTVVIRLARGSRDISQIQQLAEQVGRLEGVDEVKFEKTLLERYFQFRREMTIAAIGMNVFWLFIFSVVIINIARLASAARADEIRTLRMLGASGSLVRKIFSIESFVQGLTGAMFGIILLVLLLFLISNEMNRPLQVPVFLIIAAFSAGPFLAVLANWLISRKALSAFSIALLLLVVCQSPLRANELDSEVARYQKELERLSLELQQNQSVVTEITEQERTLIGGLEKIEKEIDLLEKEHSVAVGKKTANKAAIHVGQKQLSEYERKLVESRRELERWLRELCVQKMPSVAEVIFFDIPHSELIVRNKIIDLLAQKEAEAHERTEEIRRQYVQQEDDLRKRSELDTLYIETNKLRVQQLLEKKRHREDLLNQVRQQKTIYLAAINDLEASSRNLEQLIRSSKAARGPAAAPVPFQQMKGLLPWPVTGEVAAPFGRIQNPDSHTYTRHMGIDISSPLGAEISVIHDGAVVYSDWFRGYGKLIILDHGDGYSSVYAHCSEIFVKKGEFIGAGTVVGLVGETGSLKGPYLYFEIRENGQPVDPLVWLQRRT</sequence>
<keyword evidence="6" id="KW-0175">Coiled coil</keyword>
<evidence type="ECO:0000256" key="1">
    <source>
        <dbReference type="ARBA" id="ARBA00004651"/>
    </source>
</evidence>
<dbReference type="Gene3D" id="3.30.70.3040">
    <property type="match status" value="1"/>
</dbReference>
<dbReference type="GO" id="GO:0005886">
    <property type="term" value="C:plasma membrane"/>
    <property type="evidence" value="ECO:0007669"/>
    <property type="project" value="UniProtKB-SubCell"/>
</dbReference>
<dbReference type="InterPro" id="IPR003838">
    <property type="entry name" value="ABC3_permease_C"/>
</dbReference>
<dbReference type="AlphaFoldDB" id="A0A3A4P713"/>
<reference evidence="11 12" key="1">
    <citation type="journal article" date="2017" name="ISME J.">
        <title>Energy and carbon metabolisms in a deep terrestrial subsurface fluid microbial community.</title>
        <authorList>
            <person name="Momper L."/>
            <person name="Jungbluth S.P."/>
            <person name="Lee M.D."/>
            <person name="Amend J.P."/>
        </authorList>
    </citation>
    <scope>NUCLEOTIDE SEQUENCE [LARGE SCALE GENOMIC DNA]</scope>
    <source>
        <strain evidence="11">SURF_5</strain>
    </source>
</reference>
<evidence type="ECO:0000256" key="5">
    <source>
        <dbReference type="ARBA" id="ARBA00023136"/>
    </source>
</evidence>
<organism evidence="11 12">
    <name type="scientific">Abyssobacteria bacterium (strain SURF_5)</name>
    <dbReference type="NCBI Taxonomy" id="2093360"/>
    <lineage>
        <taxon>Bacteria</taxon>
        <taxon>Pseudomonadati</taxon>
        <taxon>Candidatus Hydrogenedentota</taxon>
        <taxon>Candidatus Abyssobacteria</taxon>
    </lineage>
</organism>
<feature type="coiled-coil region" evidence="6">
    <location>
        <begin position="476"/>
        <end position="524"/>
    </location>
</feature>
<feature type="domain" description="FtsX extracellular" evidence="10">
    <location>
        <begin position="57"/>
        <end position="153"/>
    </location>
</feature>
<dbReference type="PANTHER" id="PTHR21666:SF270">
    <property type="entry name" value="MUREIN HYDROLASE ACTIVATOR ENVC"/>
    <property type="match status" value="1"/>
</dbReference>
<name>A0A3A4P713_ABYX5</name>
<proteinExistence type="predicted"/>
<dbReference type="GO" id="GO:0004222">
    <property type="term" value="F:metalloendopeptidase activity"/>
    <property type="evidence" value="ECO:0007669"/>
    <property type="project" value="TreeGrafter"/>
</dbReference>
<feature type="transmembrane region" description="Helical" evidence="7">
    <location>
        <begin position="285"/>
        <end position="302"/>
    </location>
</feature>
<comment type="subcellular location">
    <subcellularLocation>
        <location evidence="1">Cell membrane</location>
        <topology evidence="1">Multi-pass membrane protein</topology>
    </subcellularLocation>
</comment>
<keyword evidence="3 7" id="KW-0812">Transmembrane</keyword>
<dbReference type="Pfam" id="PF01551">
    <property type="entry name" value="Peptidase_M23"/>
    <property type="match status" value="1"/>
</dbReference>
<feature type="transmembrane region" description="Helical" evidence="7">
    <location>
        <begin position="170"/>
        <end position="193"/>
    </location>
</feature>
<evidence type="ECO:0000259" key="10">
    <source>
        <dbReference type="Pfam" id="PF18075"/>
    </source>
</evidence>
<feature type="transmembrane region" description="Helical" evidence="7">
    <location>
        <begin position="226"/>
        <end position="247"/>
    </location>
</feature>
<evidence type="ECO:0000313" key="12">
    <source>
        <dbReference type="Proteomes" id="UP000265882"/>
    </source>
</evidence>
<dbReference type="InterPro" id="IPR050570">
    <property type="entry name" value="Cell_wall_metabolism_enzyme"/>
</dbReference>
<dbReference type="InterPro" id="IPR011055">
    <property type="entry name" value="Dup_hybrid_motif"/>
</dbReference>
<feature type="transmembrane region" description="Helical" evidence="7">
    <location>
        <begin position="259"/>
        <end position="280"/>
    </location>
</feature>
<feature type="domain" description="M23ase beta-sheet core" evidence="8">
    <location>
        <begin position="566"/>
        <end position="660"/>
    </location>
</feature>
<evidence type="ECO:0000259" key="8">
    <source>
        <dbReference type="Pfam" id="PF01551"/>
    </source>
</evidence>
<dbReference type="Proteomes" id="UP000265882">
    <property type="component" value="Unassembled WGS sequence"/>
</dbReference>
<dbReference type="SUPFAM" id="SSF51261">
    <property type="entry name" value="Duplicated hybrid motif"/>
    <property type="match status" value="1"/>
</dbReference>
<keyword evidence="4 7" id="KW-1133">Transmembrane helix</keyword>
<protein>
    <submittedName>
        <fullName evidence="11">FtsX-like permease family protein</fullName>
    </submittedName>
</protein>
<dbReference type="Gene3D" id="6.10.250.3150">
    <property type="match status" value="1"/>
</dbReference>
<dbReference type="Gene3D" id="2.70.70.10">
    <property type="entry name" value="Glucose Permease (Domain IIA)"/>
    <property type="match status" value="1"/>
</dbReference>
<accession>A0A3A4P713</accession>
<dbReference type="EMBL" id="QZKU01000043">
    <property type="protein sequence ID" value="RJP23754.1"/>
    <property type="molecule type" value="Genomic_DNA"/>
</dbReference>
<evidence type="ECO:0000256" key="7">
    <source>
        <dbReference type="SAM" id="Phobius"/>
    </source>
</evidence>
<evidence type="ECO:0000256" key="4">
    <source>
        <dbReference type="ARBA" id="ARBA00022989"/>
    </source>
</evidence>
<feature type="domain" description="ABC3 transporter permease C-terminal" evidence="9">
    <location>
        <begin position="179"/>
        <end position="286"/>
    </location>
</feature>
<evidence type="ECO:0000256" key="3">
    <source>
        <dbReference type="ARBA" id="ARBA00022692"/>
    </source>
</evidence>
<dbReference type="Pfam" id="PF18075">
    <property type="entry name" value="FtsX_ECD"/>
    <property type="match status" value="1"/>
</dbReference>
<dbReference type="PANTHER" id="PTHR21666">
    <property type="entry name" value="PEPTIDASE-RELATED"/>
    <property type="match status" value="1"/>
</dbReference>
<feature type="coiled-coil region" evidence="6">
    <location>
        <begin position="304"/>
        <end position="401"/>
    </location>
</feature>
<dbReference type="CDD" id="cd12797">
    <property type="entry name" value="M23_peptidase"/>
    <property type="match status" value="1"/>
</dbReference>
<dbReference type="InterPro" id="IPR016047">
    <property type="entry name" value="M23ase_b-sheet_dom"/>
</dbReference>
<evidence type="ECO:0000259" key="9">
    <source>
        <dbReference type="Pfam" id="PF02687"/>
    </source>
</evidence>
<dbReference type="Pfam" id="PF02687">
    <property type="entry name" value="FtsX"/>
    <property type="match status" value="1"/>
</dbReference>
<keyword evidence="5 7" id="KW-0472">Membrane</keyword>
<evidence type="ECO:0000256" key="6">
    <source>
        <dbReference type="SAM" id="Coils"/>
    </source>
</evidence>
<evidence type="ECO:0000313" key="11">
    <source>
        <dbReference type="EMBL" id="RJP23754.1"/>
    </source>
</evidence>
<keyword evidence="2" id="KW-1003">Cell membrane</keyword>
<gene>
    <name evidence="11" type="ORF">C4520_05745</name>
</gene>
<dbReference type="InterPro" id="IPR040690">
    <property type="entry name" value="FtsX_ECD"/>
</dbReference>
<evidence type="ECO:0000256" key="2">
    <source>
        <dbReference type="ARBA" id="ARBA00022475"/>
    </source>
</evidence>
<comment type="caution">
    <text evidence="11">The sequence shown here is derived from an EMBL/GenBank/DDBJ whole genome shotgun (WGS) entry which is preliminary data.</text>
</comment>